<evidence type="ECO:0000256" key="10">
    <source>
        <dbReference type="ARBA" id="ARBA00022989"/>
    </source>
</evidence>
<dbReference type="GO" id="GO:0071555">
    <property type="term" value="P:cell wall organization"/>
    <property type="evidence" value="ECO:0007669"/>
    <property type="project" value="UniProtKB-KW"/>
</dbReference>
<evidence type="ECO:0000313" key="18">
    <source>
        <dbReference type="EMBL" id="KAB1660187.1"/>
    </source>
</evidence>
<dbReference type="Pfam" id="PF02673">
    <property type="entry name" value="BacA"/>
    <property type="match status" value="1"/>
</dbReference>
<sequence>MGWFEAIILGLVQGLTEFLPISSSAHIRIVGEWIGVDDPGATFTAIIQIGTEAAVLVYFWKDITRIISRWFASLTKKVPRDDPDARMGWLIIIGSVPIVLLGYFLQSLIRDQFRSLWIVAISLIVFGVILGLADIFGRNAKNLENLSWRDGIVYGFAQALALIPGVSRSGGTITAGRIMGYDRPSAARYSFLLAIPAVFGSGLYELASALTDDASTMTVGWIPTIIATIIAFGSGLAVIAYLMRYIEKGSFMPFVLYRIALGTLIIVLLALGVMQPLGGAA</sequence>
<keyword evidence="5 17" id="KW-1003">Cell membrane</keyword>
<dbReference type="EC" id="3.6.1.27" evidence="3 17"/>
<keyword evidence="13 17" id="KW-0961">Cell wall biogenesis/degradation</keyword>
<dbReference type="GO" id="GO:0050380">
    <property type="term" value="F:undecaprenyl-diphosphatase activity"/>
    <property type="evidence" value="ECO:0007669"/>
    <property type="project" value="UniProtKB-UniRule"/>
</dbReference>
<organism evidence="18 19">
    <name type="scientific">Pseudoclavibacter chungangensis</name>
    <dbReference type="NCBI Taxonomy" id="587635"/>
    <lineage>
        <taxon>Bacteria</taxon>
        <taxon>Bacillati</taxon>
        <taxon>Actinomycetota</taxon>
        <taxon>Actinomycetes</taxon>
        <taxon>Micrococcales</taxon>
        <taxon>Microbacteriaceae</taxon>
        <taxon>Pseudoclavibacter</taxon>
    </lineage>
</organism>
<dbReference type="HAMAP" id="MF_01006">
    <property type="entry name" value="Undec_diphosphatase"/>
    <property type="match status" value="1"/>
</dbReference>
<keyword evidence="19" id="KW-1185">Reference proteome</keyword>
<gene>
    <name evidence="17" type="primary">uppP</name>
    <name evidence="18" type="ORF">F8O01_04505</name>
</gene>
<feature type="transmembrane region" description="Helical" evidence="17">
    <location>
        <begin position="255"/>
        <end position="274"/>
    </location>
</feature>
<evidence type="ECO:0000256" key="15">
    <source>
        <dbReference type="ARBA" id="ARBA00032932"/>
    </source>
</evidence>
<evidence type="ECO:0000256" key="16">
    <source>
        <dbReference type="ARBA" id="ARBA00047594"/>
    </source>
</evidence>
<comment type="catalytic activity">
    <reaction evidence="16 17">
        <text>di-trans,octa-cis-undecaprenyl diphosphate + H2O = di-trans,octa-cis-undecaprenyl phosphate + phosphate + H(+)</text>
        <dbReference type="Rhea" id="RHEA:28094"/>
        <dbReference type="ChEBI" id="CHEBI:15377"/>
        <dbReference type="ChEBI" id="CHEBI:15378"/>
        <dbReference type="ChEBI" id="CHEBI:43474"/>
        <dbReference type="ChEBI" id="CHEBI:58405"/>
        <dbReference type="ChEBI" id="CHEBI:60392"/>
        <dbReference type="EC" id="3.6.1.27"/>
    </reaction>
</comment>
<dbReference type="NCBIfam" id="TIGR00753">
    <property type="entry name" value="undec_PP_bacA"/>
    <property type="match status" value="1"/>
</dbReference>
<evidence type="ECO:0000256" key="1">
    <source>
        <dbReference type="ARBA" id="ARBA00004651"/>
    </source>
</evidence>
<evidence type="ECO:0000313" key="19">
    <source>
        <dbReference type="Proteomes" id="UP000467240"/>
    </source>
</evidence>
<keyword evidence="10 17" id="KW-1133">Transmembrane helix</keyword>
<evidence type="ECO:0000256" key="12">
    <source>
        <dbReference type="ARBA" id="ARBA00023251"/>
    </source>
</evidence>
<keyword evidence="6 17" id="KW-0812">Transmembrane</keyword>
<comment type="function">
    <text evidence="17">Catalyzes the dephosphorylation of undecaprenyl diphosphate (UPP). Confers resistance to bacitracin.</text>
</comment>
<dbReference type="EMBL" id="WBJZ01000004">
    <property type="protein sequence ID" value="KAB1660187.1"/>
    <property type="molecule type" value="Genomic_DNA"/>
</dbReference>
<evidence type="ECO:0000256" key="3">
    <source>
        <dbReference type="ARBA" id="ARBA00012374"/>
    </source>
</evidence>
<dbReference type="GO" id="GO:0008360">
    <property type="term" value="P:regulation of cell shape"/>
    <property type="evidence" value="ECO:0007669"/>
    <property type="project" value="UniProtKB-KW"/>
</dbReference>
<feature type="transmembrane region" description="Helical" evidence="17">
    <location>
        <begin position="186"/>
        <end position="207"/>
    </location>
</feature>
<evidence type="ECO:0000256" key="8">
    <source>
        <dbReference type="ARBA" id="ARBA00022960"/>
    </source>
</evidence>
<keyword evidence="7 17" id="KW-0378">Hydrolase</keyword>
<keyword evidence="12 17" id="KW-0046">Antibiotic resistance</keyword>
<dbReference type="AlphaFoldDB" id="A0A7J5BZV4"/>
<comment type="caution">
    <text evidence="18">The sequence shown here is derived from an EMBL/GenBank/DDBJ whole genome shotgun (WGS) entry which is preliminary data.</text>
</comment>
<feature type="transmembrane region" description="Helical" evidence="17">
    <location>
        <begin position="219"/>
        <end position="243"/>
    </location>
</feature>
<feature type="transmembrane region" description="Helical" evidence="17">
    <location>
        <begin position="87"/>
        <end position="109"/>
    </location>
</feature>
<evidence type="ECO:0000256" key="9">
    <source>
        <dbReference type="ARBA" id="ARBA00022984"/>
    </source>
</evidence>
<evidence type="ECO:0000256" key="13">
    <source>
        <dbReference type="ARBA" id="ARBA00023316"/>
    </source>
</evidence>
<dbReference type="Proteomes" id="UP000467240">
    <property type="component" value="Unassembled WGS sequence"/>
</dbReference>
<evidence type="ECO:0000256" key="7">
    <source>
        <dbReference type="ARBA" id="ARBA00022801"/>
    </source>
</evidence>
<evidence type="ECO:0000256" key="14">
    <source>
        <dbReference type="ARBA" id="ARBA00032707"/>
    </source>
</evidence>
<comment type="subcellular location">
    <subcellularLocation>
        <location evidence="1 17">Cell membrane</location>
        <topology evidence="1 17">Multi-pass membrane protein</topology>
    </subcellularLocation>
</comment>
<proteinExistence type="inferred from homology"/>
<evidence type="ECO:0000256" key="5">
    <source>
        <dbReference type="ARBA" id="ARBA00022475"/>
    </source>
</evidence>
<dbReference type="PANTHER" id="PTHR30622:SF4">
    <property type="entry name" value="UNDECAPRENYL-DIPHOSPHATASE"/>
    <property type="match status" value="1"/>
</dbReference>
<protein>
    <recommendedName>
        <fullName evidence="4 17">Undecaprenyl-diphosphatase</fullName>
        <ecNumber evidence="3 17">3.6.1.27</ecNumber>
    </recommendedName>
    <alternativeName>
        <fullName evidence="15 17">Bacitracin resistance protein</fullName>
    </alternativeName>
    <alternativeName>
        <fullName evidence="14 17">Undecaprenyl pyrophosphate phosphatase</fullName>
    </alternativeName>
</protein>
<accession>A0A7J5BZV4</accession>
<keyword evidence="8 17" id="KW-0133">Cell shape</keyword>
<keyword evidence="11 17" id="KW-0472">Membrane</keyword>
<evidence type="ECO:0000256" key="6">
    <source>
        <dbReference type="ARBA" id="ARBA00022692"/>
    </source>
</evidence>
<evidence type="ECO:0000256" key="4">
    <source>
        <dbReference type="ARBA" id="ARBA00021581"/>
    </source>
</evidence>
<comment type="miscellaneous">
    <text evidence="17">Bacitracin is thought to be involved in the inhibition of peptidoglycan synthesis by sequestering undecaprenyl diphosphate, thereby reducing the pool of lipid carrier available.</text>
</comment>
<dbReference type="NCBIfam" id="NF001392">
    <property type="entry name" value="PRK00281.2-1"/>
    <property type="match status" value="1"/>
</dbReference>
<name>A0A7J5BZV4_9MICO</name>
<dbReference type="GO" id="GO:0046677">
    <property type="term" value="P:response to antibiotic"/>
    <property type="evidence" value="ECO:0007669"/>
    <property type="project" value="UniProtKB-UniRule"/>
</dbReference>
<keyword evidence="9 17" id="KW-0573">Peptidoglycan synthesis</keyword>
<dbReference type="GO" id="GO:0005886">
    <property type="term" value="C:plasma membrane"/>
    <property type="evidence" value="ECO:0007669"/>
    <property type="project" value="UniProtKB-SubCell"/>
</dbReference>
<feature type="transmembrane region" description="Helical" evidence="17">
    <location>
        <begin position="115"/>
        <end position="136"/>
    </location>
</feature>
<evidence type="ECO:0000256" key="17">
    <source>
        <dbReference type="HAMAP-Rule" id="MF_01006"/>
    </source>
</evidence>
<dbReference type="InterPro" id="IPR003824">
    <property type="entry name" value="UppP"/>
</dbReference>
<dbReference type="RefSeq" id="WP_158039683.1">
    <property type="nucleotide sequence ID" value="NZ_JACCFV010000001.1"/>
</dbReference>
<dbReference type="GO" id="GO:0009252">
    <property type="term" value="P:peptidoglycan biosynthetic process"/>
    <property type="evidence" value="ECO:0007669"/>
    <property type="project" value="UniProtKB-KW"/>
</dbReference>
<evidence type="ECO:0000256" key="2">
    <source>
        <dbReference type="ARBA" id="ARBA00010621"/>
    </source>
</evidence>
<reference evidence="18 19" key="1">
    <citation type="submission" date="2019-09" db="EMBL/GenBank/DDBJ databases">
        <title>Phylogeny of genus Pseudoclavibacter and closely related genus.</title>
        <authorList>
            <person name="Li Y."/>
        </authorList>
    </citation>
    <scope>NUCLEOTIDE SEQUENCE [LARGE SCALE GENOMIC DNA]</scope>
    <source>
        <strain evidence="18 19">DSM 23821</strain>
    </source>
</reference>
<comment type="similarity">
    <text evidence="2 17">Belongs to the UppP family.</text>
</comment>
<evidence type="ECO:0000256" key="11">
    <source>
        <dbReference type="ARBA" id="ARBA00023136"/>
    </source>
</evidence>
<dbReference type="PANTHER" id="PTHR30622">
    <property type="entry name" value="UNDECAPRENYL-DIPHOSPHATASE"/>
    <property type="match status" value="1"/>
</dbReference>
<dbReference type="OrthoDB" id="9808289at2"/>